<reference evidence="4 5" key="1">
    <citation type="journal article" date="2018" name="IMA Fungus">
        <title>IMA Genome-F 9: Draft genome sequence of Annulohypoxylon stygium, Aspergillus mulundensis, Berkeleyomyces basicola (syn. Thielaviopsis basicola), Ceratocystis smalleyi, two Cercospora beticola strains, Coleophoma cylindrospora, Fusarium fracticaudum, Phialophora cf. hyalina, and Morchella septimelata.</title>
        <authorList>
            <person name="Wingfield B.D."/>
            <person name="Bills G.F."/>
            <person name="Dong Y."/>
            <person name="Huang W."/>
            <person name="Nel W.J."/>
            <person name="Swalarsk-Parry B.S."/>
            <person name="Vaghefi N."/>
            <person name="Wilken P.M."/>
            <person name="An Z."/>
            <person name="de Beer Z.W."/>
            <person name="De Vos L."/>
            <person name="Chen L."/>
            <person name="Duong T.A."/>
            <person name="Gao Y."/>
            <person name="Hammerbacher A."/>
            <person name="Kikkert J.R."/>
            <person name="Li Y."/>
            <person name="Li H."/>
            <person name="Li K."/>
            <person name="Li Q."/>
            <person name="Liu X."/>
            <person name="Ma X."/>
            <person name="Naidoo K."/>
            <person name="Pethybridge S.J."/>
            <person name="Sun J."/>
            <person name="Steenkamp E.T."/>
            <person name="van der Nest M.A."/>
            <person name="van Wyk S."/>
            <person name="Wingfield M.J."/>
            <person name="Xiong C."/>
            <person name="Yue Q."/>
            <person name="Zhang X."/>
        </authorList>
    </citation>
    <scope>NUCLEOTIDE SEQUENCE [LARGE SCALE GENOMIC DNA]</scope>
    <source>
        <strain evidence="4 5">DSM 5745</strain>
    </source>
</reference>
<dbReference type="OrthoDB" id="671439at2759"/>
<organism evidence="4 5">
    <name type="scientific">Aspergillus mulundensis</name>
    <dbReference type="NCBI Taxonomy" id="1810919"/>
    <lineage>
        <taxon>Eukaryota</taxon>
        <taxon>Fungi</taxon>
        <taxon>Dikarya</taxon>
        <taxon>Ascomycota</taxon>
        <taxon>Pezizomycotina</taxon>
        <taxon>Eurotiomycetes</taxon>
        <taxon>Eurotiomycetidae</taxon>
        <taxon>Eurotiales</taxon>
        <taxon>Aspergillaceae</taxon>
        <taxon>Aspergillus</taxon>
        <taxon>Aspergillus subgen. Nidulantes</taxon>
    </lineage>
</organism>
<keyword evidence="2" id="KW-0012">Acyltransferase</keyword>
<dbReference type="Proteomes" id="UP000256690">
    <property type="component" value="Unassembled WGS sequence"/>
</dbReference>
<proteinExistence type="predicted"/>
<dbReference type="RefSeq" id="XP_026605402.1">
    <property type="nucleotide sequence ID" value="XM_026746406.1"/>
</dbReference>
<dbReference type="PANTHER" id="PTHR31896">
    <property type="entry name" value="FAMILY REGULATORY PROTEIN, PUTATIVE (AFU_ORTHOLOGUE AFUA_3G14730)-RELATED"/>
    <property type="match status" value="1"/>
</dbReference>
<comment type="caution">
    <text evidence="4">The sequence shown here is derived from an EMBL/GenBank/DDBJ whole genome shotgun (WGS) entry which is preliminary data.</text>
</comment>
<evidence type="ECO:0000256" key="2">
    <source>
        <dbReference type="ARBA" id="ARBA00023315"/>
    </source>
</evidence>
<dbReference type="InterPro" id="IPR023213">
    <property type="entry name" value="CAT-like_dom_sf"/>
</dbReference>
<dbReference type="Pfam" id="PF02458">
    <property type="entry name" value="Transferase"/>
    <property type="match status" value="1"/>
</dbReference>
<sequence length="512" mass="57302">MPVSKSYHIRPLEWENDPEVERYRISTLDYLSVSSYNNYALFFRLVDSEKPNAVNILKAGLERTLAQARHLCGAIEKDPSGGHAFTKRKDSTVQFVVQWLDLEEDAETYPSIDDIEEANFAAVKLGDLNLWSVPPMTYGEKPEAHIDARPVVAAYKANFVRGGLVFVMHHHHYANDVMGWAGLTHQLAENCYAIQNKTPFPHWDTANLDLTRLTKPDPPEEEQIDGPPQPQRHPAQLDGISLLFHLRQSKAAELKRLATPKDGSWISTYDAFSAFIWRTLTRLRAPVFNPDPEKPGALLWGEAVDMRRRMRDPPVPPRMQGNVVSAALSRSAPDGTTHPTVSDIIRDWPLSRLASYIRALTNSVTQEGVDSALTLVSRVRDKTALNTRIDSFPPMSILMTDHRDARVAGRDFGFGRPVAYRHLVDCVTNGVVVVYPPRARARPRLESAGGNGAVGEREGEGAREDEGCEFSIFYERDLAAALVGDAEWRAFFEYRGVDGVDVATTKEVPVYT</sequence>
<protein>
    <submittedName>
        <fullName evidence="4">Uncharacterized protein</fullName>
    </submittedName>
</protein>
<name>A0A3D8SDA0_9EURO</name>
<keyword evidence="5" id="KW-1185">Reference proteome</keyword>
<dbReference type="PANTHER" id="PTHR31896:SF13">
    <property type="entry name" value="TRICHOTHECENE 3-O-ACETYLTRANSFERASE"/>
    <property type="match status" value="1"/>
</dbReference>
<feature type="region of interest" description="Disordered" evidence="3">
    <location>
        <begin position="210"/>
        <end position="235"/>
    </location>
</feature>
<gene>
    <name evidence="4" type="ORF">DSM5745_04390</name>
</gene>
<dbReference type="STRING" id="1810919.A0A3D8SDA0"/>
<keyword evidence="1" id="KW-0808">Transferase</keyword>
<evidence type="ECO:0000313" key="4">
    <source>
        <dbReference type="EMBL" id="RDW84064.1"/>
    </source>
</evidence>
<evidence type="ECO:0000256" key="3">
    <source>
        <dbReference type="SAM" id="MobiDB-lite"/>
    </source>
</evidence>
<evidence type="ECO:0000256" key="1">
    <source>
        <dbReference type="ARBA" id="ARBA00022679"/>
    </source>
</evidence>
<dbReference type="AlphaFoldDB" id="A0A3D8SDA0"/>
<dbReference type="GeneID" id="38114760"/>
<dbReference type="GO" id="GO:0016746">
    <property type="term" value="F:acyltransferase activity"/>
    <property type="evidence" value="ECO:0007669"/>
    <property type="project" value="UniProtKB-KW"/>
</dbReference>
<dbReference type="EMBL" id="PVWQ01000004">
    <property type="protein sequence ID" value="RDW84064.1"/>
    <property type="molecule type" value="Genomic_DNA"/>
</dbReference>
<dbReference type="InterPro" id="IPR051283">
    <property type="entry name" value="Sec_Metabolite_Acyltrans"/>
</dbReference>
<evidence type="ECO:0000313" key="5">
    <source>
        <dbReference type="Proteomes" id="UP000256690"/>
    </source>
</evidence>
<accession>A0A3D8SDA0</accession>
<dbReference type="Gene3D" id="3.30.559.10">
    <property type="entry name" value="Chloramphenicol acetyltransferase-like domain"/>
    <property type="match status" value="2"/>
</dbReference>